<feature type="coiled-coil region" evidence="1">
    <location>
        <begin position="275"/>
        <end position="355"/>
    </location>
</feature>
<organism evidence="2 3">
    <name type="scientific">Bacteroides clarus</name>
    <dbReference type="NCBI Taxonomy" id="626929"/>
    <lineage>
        <taxon>Bacteria</taxon>
        <taxon>Pseudomonadati</taxon>
        <taxon>Bacteroidota</taxon>
        <taxon>Bacteroidia</taxon>
        <taxon>Bacteroidales</taxon>
        <taxon>Bacteroidaceae</taxon>
        <taxon>Bacteroides</taxon>
    </lineage>
</organism>
<protein>
    <submittedName>
        <fullName evidence="2">Uncharacterized protein</fullName>
    </submittedName>
</protein>
<accession>A0A1Y3YXB4</accession>
<dbReference type="Proteomes" id="UP000195386">
    <property type="component" value="Unassembled WGS sequence"/>
</dbReference>
<reference evidence="3" key="1">
    <citation type="submission" date="2017-04" db="EMBL/GenBank/DDBJ databases">
        <title>Function of individual gut microbiota members based on whole genome sequencing of pure cultures obtained from chicken caecum.</title>
        <authorList>
            <person name="Medvecky M."/>
            <person name="Cejkova D."/>
            <person name="Polansky O."/>
            <person name="Karasova D."/>
            <person name="Kubasova T."/>
            <person name="Cizek A."/>
            <person name="Rychlik I."/>
        </authorList>
    </citation>
    <scope>NUCLEOTIDE SEQUENCE [LARGE SCALE GENOMIC DNA]</scope>
    <source>
        <strain evidence="3">An43</strain>
    </source>
</reference>
<dbReference type="EMBL" id="NFII01000002">
    <property type="protein sequence ID" value="OUO02485.1"/>
    <property type="molecule type" value="Genomic_DNA"/>
</dbReference>
<proteinExistence type="predicted"/>
<comment type="caution">
    <text evidence="2">The sequence shown here is derived from an EMBL/GenBank/DDBJ whole genome shotgun (WGS) entry which is preliminary data.</text>
</comment>
<evidence type="ECO:0000313" key="3">
    <source>
        <dbReference type="Proteomes" id="UP000195386"/>
    </source>
</evidence>
<gene>
    <name evidence="2" type="ORF">B5F97_02895</name>
</gene>
<keyword evidence="1" id="KW-0175">Coiled coil</keyword>
<dbReference type="AlphaFoldDB" id="A0A1Y3YXB4"/>
<sequence length="589" mass="68381">MKYWIIIDSWNLMETFTTESLSPHIFYLKRAFGNDLTRYISKDGELFNNLVLYKEEPLSQFAIELDDSLFDKSLLAEYKKGETFLYPKTVYYQKGKVRFRFKNQDSIKAFIAESKIIFEVKTIDKYSSDFFIETDTPKKAPSISGNDSFPFDINEYMLVDNLFNSVKGGIVSYLCGLKTSTSLENQSLILSLTSLKNMIAGLNTVVMMGEENVIDYSQYKISLLKTKNEFLRSPFKSKINLFEVLKHILDEIISLSTLRLEKVAEQKSPSYKLEIERLKKKKAEYEDLLYKLEDSNIGKIKEELNSIKEQEAKMGELEGKKRKFFPKGSHEYERKKELKAQINKYKEENSEYKTAFREYKSIEASLSYSVIGVTQYDATISSLFIRFSDNINDILKLLKLSLVKDSKETDLFPNLSVLKNDIKIEIENASLEEIVLYNIIFHLIVFNSNEKHNVISDSKIVELVERAGKEFGENEISKSEVGNQIMNTLRTFWMYKKQKADSFDIPTDLPLLQAIMSFFIKPRGFDQIDRFMLNRGYQLKKYAYMLWGAIVGYASIPKTLTNIINDNIKEDLLDSYLSSIYKSLENCNI</sequence>
<name>A0A1Y3YXB4_9BACE</name>
<evidence type="ECO:0000313" key="2">
    <source>
        <dbReference type="EMBL" id="OUO02485.1"/>
    </source>
</evidence>
<evidence type="ECO:0000256" key="1">
    <source>
        <dbReference type="SAM" id="Coils"/>
    </source>
</evidence>